<evidence type="ECO:0000256" key="1">
    <source>
        <dbReference type="SAM" id="MobiDB-lite"/>
    </source>
</evidence>
<reference evidence="4" key="1">
    <citation type="submission" date="2012-07" db="EMBL/GenBank/DDBJ databases">
        <title>Genome of the Chinese tree shrew, a rising model animal genetically related to primates.</title>
        <authorList>
            <person name="Zhang G."/>
            <person name="Fan Y."/>
            <person name="Yao Y."/>
            <person name="Huang Z."/>
        </authorList>
    </citation>
    <scope>NUCLEOTIDE SEQUENCE [LARGE SCALE GENOMIC DNA]</scope>
</reference>
<protein>
    <recommendedName>
        <fullName evidence="2">DUF4550 domain-containing protein</fullName>
    </recommendedName>
</protein>
<dbReference type="InParanoid" id="L8Y1R0"/>
<dbReference type="Proteomes" id="UP000011518">
    <property type="component" value="Unassembled WGS sequence"/>
</dbReference>
<organism evidence="3 4">
    <name type="scientific">Tupaia chinensis</name>
    <name type="common">Chinese tree shrew</name>
    <name type="synonym">Tupaia belangeri chinensis</name>
    <dbReference type="NCBI Taxonomy" id="246437"/>
    <lineage>
        <taxon>Eukaryota</taxon>
        <taxon>Metazoa</taxon>
        <taxon>Chordata</taxon>
        <taxon>Craniata</taxon>
        <taxon>Vertebrata</taxon>
        <taxon>Euteleostomi</taxon>
        <taxon>Mammalia</taxon>
        <taxon>Eutheria</taxon>
        <taxon>Euarchontoglires</taxon>
        <taxon>Scandentia</taxon>
        <taxon>Tupaiidae</taxon>
        <taxon>Tupaia</taxon>
    </lineage>
</organism>
<evidence type="ECO:0000313" key="3">
    <source>
        <dbReference type="EMBL" id="ELV10187.1"/>
    </source>
</evidence>
<dbReference type="AlphaFoldDB" id="L8Y1R0"/>
<dbReference type="STRING" id="246437.L8Y1R0"/>
<accession>L8Y1R0</accession>
<feature type="region of interest" description="Disordered" evidence="1">
    <location>
        <begin position="87"/>
        <end position="120"/>
    </location>
</feature>
<keyword evidence="4" id="KW-1185">Reference proteome</keyword>
<dbReference type="PANTHER" id="PTHR33667:SF7">
    <property type="entry name" value="RIKEN CDNA 1810020O05 GENE"/>
    <property type="match status" value="1"/>
</dbReference>
<feature type="compositionally biased region" description="Gly residues" evidence="1">
    <location>
        <begin position="8"/>
        <end position="23"/>
    </location>
</feature>
<evidence type="ECO:0000259" key="2">
    <source>
        <dbReference type="Pfam" id="PF15084"/>
    </source>
</evidence>
<evidence type="ECO:0000313" key="4">
    <source>
        <dbReference type="Proteomes" id="UP000011518"/>
    </source>
</evidence>
<gene>
    <name evidence="3" type="ORF">TREES_T100014511</name>
</gene>
<feature type="region of interest" description="Disordered" evidence="1">
    <location>
        <begin position="1"/>
        <end position="23"/>
    </location>
</feature>
<proteinExistence type="predicted"/>
<dbReference type="Pfam" id="PF15084">
    <property type="entry name" value="DUF4550"/>
    <property type="match status" value="1"/>
</dbReference>
<dbReference type="InterPro" id="IPR027876">
    <property type="entry name" value="DUF4550"/>
</dbReference>
<reference evidence="4" key="2">
    <citation type="journal article" date="2013" name="Nat. Commun.">
        <title>Genome of the Chinese tree shrew.</title>
        <authorList>
            <person name="Fan Y."/>
            <person name="Huang Z.Y."/>
            <person name="Cao C.C."/>
            <person name="Chen C.S."/>
            <person name="Chen Y.X."/>
            <person name="Fan D.D."/>
            <person name="He J."/>
            <person name="Hou H.L."/>
            <person name="Hu L."/>
            <person name="Hu X.T."/>
            <person name="Jiang X.T."/>
            <person name="Lai R."/>
            <person name="Lang Y.S."/>
            <person name="Liang B."/>
            <person name="Liao S.G."/>
            <person name="Mu D."/>
            <person name="Ma Y.Y."/>
            <person name="Niu Y.Y."/>
            <person name="Sun X.Q."/>
            <person name="Xia J.Q."/>
            <person name="Xiao J."/>
            <person name="Xiong Z.Q."/>
            <person name="Xu L."/>
            <person name="Yang L."/>
            <person name="Zhang Y."/>
            <person name="Zhao W."/>
            <person name="Zhao X.D."/>
            <person name="Zheng Y.T."/>
            <person name="Zhou J.M."/>
            <person name="Zhu Y.B."/>
            <person name="Zhang G.J."/>
            <person name="Wang J."/>
            <person name="Yao Y.G."/>
        </authorList>
    </citation>
    <scope>NUCLEOTIDE SEQUENCE [LARGE SCALE GENOMIC DNA]</scope>
</reference>
<sequence length="730" mass="83615">MEHPRVPGSGGGHGSQTGTGREQGGFLSRACPWELRVMAFIFLQVGTLQRAICSMSLHSWEWEYEDRASVDPMSSFTSFYQSLSEHEAEEHKAKAEAQGSDSDRQCSSTESWDEHTSTANSDVPQLVPCKFIISLAFPTLAGHKGKYTSFIEKYRKRPKTDSVAKVRRFYHIEYTLLPDDEEPKIVDMVLFPSVAKVFLESGVKRLCMPVYCRYQFHTTPVHQTEGQPHGAHVHFQDINVIFLGAMHPSELQQYLEGPPMEVEVHDRDRKSEDYSRKPTLFGEDPLDSFLNLQALISPKETETNPFESQDKMWDPHGVAQVSLADLLLGYKYLNLTVPIHSCEPRPTGHGQDSRSRKVVGFRAPPDGLQHGPMPMGHYLEANSMLKLRVDIAVPLRPGVRTPDPDLLRSQFGRIVFVFDSKKLFLLHSLLHDITMVNARALDLDSYPIEDVQQILSAFKMRVKVQEQQHLDVLTGFHLLDGRLHLFVLEGLAGKGLQRLWERHQNRIPRSTHGMYKVLYNSQLLFQHRLYADLEPILYHVHLFQPVAHLARRAALYVRLSGQRGAFQALARIHDLCYDSTRLREVIVRDLLPTSAMIRDLSQEFGMPISQEELTDKKLLAMPPQLAPNLEDFRSRNSTLTSEIHAHQEKYLRWRNSTMLKNKGQKGSLVQGWKENKLFANELESVLDRGRWSWDRRHLDFDLYKQPPPFFTLPASPALKPETGEKRPWPS</sequence>
<name>L8Y1R0_TUPCH</name>
<dbReference type="PANTHER" id="PTHR33667">
    <property type="entry name" value="SI:DKEY-57N24.6"/>
    <property type="match status" value="1"/>
</dbReference>
<feature type="domain" description="DUF4550" evidence="2">
    <location>
        <begin position="168"/>
        <end position="204"/>
    </location>
</feature>
<dbReference type="EMBL" id="KB368299">
    <property type="protein sequence ID" value="ELV10187.1"/>
    <property type="molecule type" value="Genomic_DNA"/>
</dbReference>